<dbReference type="PANTHER" id="PTHR43540">
    <property type="entry name" value="PEROXYUREIDOACRYLATE/UREIDOACRYLATE AMIDOHYDROLASE-RELATED"/>
    <property type="match status" value="1"/>
</dbReference>
<name>A0A365YIL0_9MICC</name>
<keyword evidence="4" id="KW-1185">Reference proteome</keyword>
<gene>
    <name evidence="3" type="ORF">C1H84_08485</name>
</gene>
<dbReference type="InterPro" id="IPR050272">
    <property type="entry name" value="Isochorismatase-like_hydrls"/>
</dbReference>
<dbReference type="Proteomes" id="UP000252167">
    <property type="component" value="Unassembled WGS sequence"/>
</dbReference>
<dbReference type="CDD" id="cd00431">
    <property type="entry name" value="cysteine_hydrolases"/>
    <property type="match status" value="1"/>
</dbReference>
<keyword evidence="1 3" id="KW-0378">Hydrolase</keyword>
<dbReference type="EMBL" id="POAF01000003">
    <property type="protein sequence ID" value="RBM01864.1"/>
    <property type="molecule type" value="Genomic_DNA"/>
</dbReference>
<comment type="caution">
    <text evidence="3">The sequence shown here is derived from an EMBL/GenBank/DDBJ whole genome shotgun (WGS) entry which is preliminary data.</text>
</comment>
<dbReference type="SUPFAM" id="SSF52499">
    <property type="entry name" value="Isochorismatase-like hydrolases"/>
    <property type="match status" value="1"/>
</dbReference>
<evidence type="ECO:0000313" key="4">
    <source>
        <dbReference type="Proteomes" id="UP000252167"/>
    </source>
</evidence>
<protein>
    <submittedName>
        <fullName evidence="3">Cysteine hydrolase</fullName>
    </submittedName>
</protein>
<reference evidence="3 4" key="1">
    <citation type="submission" date="2018-01" db="EMBL/GenBank/DDBJ databases">
        <title>Glutamicibacter soli strain NHPC-3 Whole genome sequence and assembly.</title>
        <authorList>
            <person name="Choudhury P."/>
            <person name="Gupta D."/>
            <person name="Sengupta K."/>
            <person name="Jawed A."/>
            <person name="Sultana N."/>
            <person name="Saha P."/>
        </authorList>
    </citation>
    <scope>NUCLEOTIDE SEQUENCE [LARGE SCALE GENOMIC DNA]</scope>
    <source>
        <strain evidence="3 4">NHPC-3</strain>
    </source>
</reference>
<dbReference type="Pfam" id="PF00857">
    <property type="entry name" value="Isochorismatase"/>
    <property type="match status" value="1"/>
</dbReference>
<organism evidence="3 4">
    <name type="scientific">Glutamicibacter soli</name>
    <dbReference type="NCBI Taxonomy" id="453836"/>
    <lineage>
        <taxon>Bacteria</taxon>
        <taxon>Bacillati</taxon>
        <taxon>Actinomycetota</taxon>
        <taxon>Actinomycetes</taxon>
        <taxon>Micrococcales</taxon>
        <taxon>Micrococcaceae</taxon>
        <taxon>Glutamicibacter</taxon>
    </lineage>
</organism>
<sequence>MDATGSLQSPALLLIDMQEGFFETEDLAQHRARLASACNKLAAAARKAGLPVIAVRTVHKKDKSTWTLKMLEDDQGYLFEGTGQARILPELDLAGSIELIKRRDSAFWATELLTLLLQHRVASLILAGVSSETCIAATATDAFSANLPVFLARDALASTDPDFEDVTLKFLEEHYRQRILSSEQLIAQLPGGAAATKN</sequence>
<proteinExistence type="predicted"/>
<evidence type="ECO:0000259" key="2">
    <source>
        <dbReference type="Pfam" id="PF00857"/>
    </source>
</evidence>
<dbReference type="PANTHER" id="PTHR43540:SF6">
    <property type="entry name" value="ISOCHORISMATASE-LIKE DOMAIN-CONTAINING PROTEIN"/>
    <property type="match status" value="1"/>
</dbReference>
<accession>A0A365YIL0</accession>
<feature type="domain" description="Isochorismatase-like" evidence="2">
    <location>
        <begin position="11"/>
        <end position="172"/>
    </location>
</feature>
<dbReference type="AlphaFoldDB" id="A0A365YIL0"/>
<evidence type="ECO:0000313" key="3">
    <source>
        <dbReference type="EMBL" id="RBM01864.1"/>
    </source>
</evidence>
<dbReference type="InterPro" id="IPR000868">
    <property type="entry name" value="Isochorismatase-like_dom"/>
</dbReference>
<dbReference type="Gene3D" id="3.40.50.850">
    <property type="entry name" value="Isochorismatase-like"/>
    <property type="match status" value="1"/>
</dbReference>
<dbReference type="InterPro" id="IPR036380">
    <property type="entry name" value="Isochorismatase-like_sf"/>
</dbReference>
<dbReference type="RefSeq" id="WP_113607130.1">
    <property type="nucleotide sequence ID" value="NZ_POAF01000003.1"/>
</dbReference>
<evidence type="ECO:0000256" key="1">
    <source>
        <dbReference type="ARBA" id="ARBA00022801"/>
    </source>
</evidence>
<dbReference type="GO" id="GO:0016787">
    <property type="term" value="F:hydrolase activity"/>
    <property type="evidence" value="ECO:0007669"/>
    <property type="project" value="UniProtKB-KW"/>
</dbReference>